<feature type="short sequence motif" description="'HIGH' region" evidence="8">
    <location>
        <begin position="39"/>
        <end position="48"/>
    </location>
</feature>
<feature type="domain" description="Tyrosine--tRNA ligase SYY-like C-terminal" evidence="10">
    <location>
        <begin position="327"/>
        <end position="403"/>
    </location>
</feature>
<dbReference type="InterPro" id="IPR054608">
    <property type="entry name" value="SYY-like_C"/>
</dbReference>
<dbReference type="PROSITE" id="PS50889">
    <property type="entry name" value="S4"/>
    <property type="match status" value="1"/>
</dbReference>
<evidence type="ECO:0000259" key="10">
    <source>
        <dbReference type="Pfam" id="PF22421"/>
    </source>
</evidence>
<feature type="binding site" evidence="8">
    <location>
        <position position="171"/>
    </location>
    <ligand>
        <name>L-tyrosine</name>
        <dbReference type="ChEBI" id="CHEBI:58315"/>
    </ligand>
</feature>
<dbReference type="RefSeq" id="WP_390469429.1">
    <property type="nucleotide sequence ID" value="NZ_BAABXL010000001.1"/>
</dbReference>
<keyword evidence="4 9" id="KW-0694">RNA-binding</keyword>
<keyword evidence="2 8" id="KW-0547">Nucleotide-binding</keyword>
<keyword evidence="12" id="KW-1185">Reference proteome</keyword>
<feature type="binding site" evidence="8">
    <location>
        <position position="34"/>
    </location>
    <ligand>
        <name>L-tyrosine</name>
        <dbReference type="ChEBI" id="CHEBI:58315"/>
    </ligand>
</feature>
<dbReference type="GO" id="GO:0016874">
    <property type="term" value="F:ligase activity"/>
    <property type="evidence" value="ECO:0007669"/>
    <property type="project" value="UniProtKB-KW"/>
</dbReference>
<dbReference type="InterPro" id="IPR002305">
    <property type="entry name" value="aa-tRNA-synth_Ic"/>
</dbReference>
<dbReference type="Pfam" id="PF22421">
    <property type="entry name" value="SYY_C-terminal"/>
    <property type="match status" value="1"/>
</dbReference>
<dbReference type="Pfam" id="PF00579">
    <property type="entry name" value="tRNA-synt_1b"/>
    <property type="match status" value="1"/>
</dbReference>
<dbReference type="PANTHER" id="PTHR11766:SF0">
    <property type="entry name" value="TYROSINE--TRNA LIGASE, MITOCHONDRIAL"/>
    <property type="match status" value="1"/>
</dbReference>
<gene>
    <name evidence="8 11" type="primary">tyrS</name>
    <name evidence="11" type="ORF">F130042H8_11290</name>
</gene>
<feature type="binding site" evidence="8">
    <location>
        <position position="167"/>
    </location>
    <ligand>
        <name>L-tyrosine</name>
        <dbReference type="ChEBI" id="CHEBI:58315"/>
    </ligand>
</feature>
<dbReference type="Gene3D" id="1.10.240.10">
    <property type="entry name" value="Tyrosyl-Transfer RNA Synthetase"/>
    <property type="match status" value="1"/>
</dbReference>
<evidence type="ECO:0000313" key="11">
    <source>
        <dbReference type="EMBL" id="GAA6268069.1"/>
    </source>
</evidence>
<dbReference type="PROSITE" id="PS00178">
    <property type="entry name" value="AA_TRNA_LIGASE_I"/>
    <property type="match status" value="1"/>
</dbReference>
<comment type="function">
    <text evidence="8">Catalyzes the attachment of tyrosine to tRNA(Tyr) in a two-step reaction: tyrosine is first activated by ATP to form Tyr-AMP and then transferred to the acceptor end of tRNA(Tyr).</text>
</comment>
<dbReference type="InterPro" id="IPR002307">
    <property type="entry name" value="Tyr-tRNA-ligase"/>
</dbReference>
<sequence>MQIYEELIARGLIAQVTNEEEIKKMVNEGKAVFYIGFDPTADSLHVGHFMALCLMKRLQMAGNKPIALIGGGTGMVGDPSGRSDMRTMMTPEIIQHNCDCFRQQMSRFIDFSEGKAMMVNNAEWLMDLNYIEFLREVGPHFSVNNMLRAECYKQRMEKGLSFLEFNYMLMQSYDFYELFKRYGCNMQFGGDDQWSNMLGGTELIRRKLGKDAHAMTITLLLNSEGKKMGKTQSGAVWLDPNKTSPFDFYQYWRNIADADVLKCLRMLTFLPLEQIDEMDKWEGSQLNQAKEILAFELTKLVHGEEEAAKAQEGARALFSAGGSTVNMPTSELTKEDFRENTIDILTVLTKSGLASSRSEARRNVEQGGVSVNGETVKDIHAAFEKELFAGDGIVVKRGKKNFKKVIVK</sequence>
<evidence type="ECO:0000256" key="6">
    <source>
        <dbReference type="ARBA" id="ARBA00023146"/>
    </source>
</evidence>
<dbReference type="InterPro" id="IPR024107">
    <property type="entry name" value="Tyr-tRNA-ligase_bac_1"/>
</dbReference>
<name>A0ABQ0AVK9_9FIRM</name>
<keyword evidence="8" id="KW-0963">Cytoplasm</keyword>
<evidence type="ECO:0000256" key="5">
    <source>
        <dbReference type="ARBA" id="ARBA00022917"/>
    </source>
</evidence>
<organism evidence="11 12">
    <name type="scientific">Enterocloster alcoholdehydrogenati</name>
    <dbReference type="NCBI Taxonomy" id="2547410"/>
    <lineage>
        <taxon>Bacteria</taxon>
        <taxon>Bacillati</taxon>
        <taxon>Bacillota</taxon>
        <taxon>Clostridia</taxon>
        <taxon>Lachnospirales</taxon>
        <taxon>Lachnospiraceae</taxon>
        <taxon>Enterocloster</taxon>
    </lineage>
</organism>
<dbReference type="PANTHER" id="PTHR11766">
    <property type="entry name" value="TYROSYL-TRNA SYNTHETASE"/>
    <property type="match status" value="1"/>
</dbReference>
<comment type="catalytic activity">
    <reaction evidence="7 8">
        <text>tRNA(Tyr) + L-tyrosine + ATP = L-tyrosyl-tRNA(Tyr) + AMP + diphosphate + H(+)</text>
        <dbReference type="Rhea" id="RHEA:10220"/>
        <dbReference type="Rhea" id="RHEA-COMP:9706"/>
        <dbReference type="Rhea" id="RHEA-COMP:9707"/>
        <dbReference type="ChEBI" id="CHEBI:15378"/>
        <dbReference type="ChEBI" id="CHEBI:30616"/>
        <dbReference type="ChEBI" id="CHEBI:33019"/>
        <dbReference type="ChEBI" id="CHEBI:58315"/>
        <dbReference type="ChEBI" id="CHEBI:78442"/>
        <dbReference type="ChEBI" id="CHEBI:78536"/>
        <dbReference type="ChEBI" id="CHEBI:456215"/>
        <dbReference type="EC" id="6.1.1.1"/>
    </reaction>
</comment>
<dbReference type="CDD" id="cd00165">
    <property type="entry name" value="S4"/>
    <property type="match status" value="1"/>
</dbReference>
<proteinExistence type="inferred from homology"/>
<reference evidence="11 12" key="1">
    <citation type="submission" date="2024-04" db="EMBL/GenBank/DDBJ databases">
        <title>Defined microbial consortia suppress multidrug-resistant proinflammatory Enterobacteriaceae via ecological control.</title>
        <authorList>
            <person name="Furuichi M."/>
            <person name="Kawaguchi T."/>
            <person name="Pust M."/>
            <person name="Yasuma K."/>
            <person name="Plichta D."/>
            <person name="Hasegawa N."/>
            <person name="Ohya T."/>
            <person name="Bhattarai S."/>
            <person name="Sasajima S."/>
            <person name="Aoto Y."/>
            <person name="Tuganbaev T."/>
            <person name="Yaginuma M."/>
            <person name="Ueda M."/>
            <person name="Okahashi N."/>
            <person name="Amafuji K."/>
            <person name="Kiridooshi Y."/>
            <person name="Sugita K."/>
            <person name="Strazar M."/>
            <person name="Skelly A."/>
            <person name="Suda W."/>
            <person name="Hattori M."/>
            <person name="Nakamoto N."/>
            <person name="Caballero S."/>
            <person name="Norman J."/>
            <person name="Olle B."/>
            <person name="Tanoue T."/>
            <person name="Arita M."/>
            <person name="Bucci V."/>
            <person name="Atarashi K."/>
            <person name="Xavier R."/>
            <person name="Honda K."/>
        </authorList>
    </citation>
    <scope>NUCLEOTIDE SEQUENCE [LARGE SCALE GENOMIC DNA]</scope>
    <source>
        <strain evidence="12">f13</strain>
    </source>
</reference>
<keyword evidence="6 8" id="KW-0030">Aminoacyl-tRNA synthetase</keyword>
<keyword evidence="1 8" id="KW-0436">Ligase</keyword>
<keyword evidence="5 8" id="KW-0648">Protein biosynthesis</keyword>
<keyword evidence="3 8" id="KW-0067">ATP-binding</keyword>
<dbReference type="Gene3D" id="3.10.290.10">
    <property type="entry name" value="RNA-binding S4 domain"/>
    <property type="match status" value="1"/>
</dbReference>
<dbReference type="NCBIfam" id="TIGR00234">
    <property type="entry name" value="tyrS"/>
    <property type="match status" value="1"/>
</dbReference>
<comment type="similarity">
    <text evidence="8">Belongs to the class-I aminoacyl-tRNA synthetase family. TyrS type 1 subfamily.</text>
</comment>
<evidence type="ECO:0000313" key="12">
    <source>
        <dbReference type="Proteomes" id="UP001600894"/>
    </source>
</evidence>
<dbReference type="EC" id="6.1.1.1" evidence="8"/>
<dbReference type="PRINTS" id="PR01040">
    <property type="entry name" value="TRNASYNTHTYR"/>
</dbReference>
<evidence type="ECO:0000256" key="1">
    <source>
        <dbReference type="ARBA" id="ARBA00022598"/>
    </source>
</evidence>
<protein>
    <recommendedName>
        <fullName evidence="8">Tyrosine--tRNA ligase</fullName>
        <ecNumber evidence="8">6.1.1.1</ecNumber>
    </recommendedName>
    <alternativeName>
        <fullName evidence="8">Tyrosyl-tRNA synthetase</fullName>
        <shortName evidence="8">TyrRS</shortName>
    </alternativeName>
</protein>
<comment type="subcellular location">
    <subcellularLocation>
        <location evidence="8">Cytoplasm</location>
    </subcellularLocation>
</comment>
<dbReference type="Proteomes" id="UP001600894">
    <property type="component" value="Unassembled WGS sequence"/>
</dbReference>
<evidence type="ECO:0000256" key="8">
    <source>
        <dbReference type="HAMAP-Rule" id="MF_02006"/>
    </source>
</evidence>
<evidence type="ECO:0000256" key="7">
    <source>
        <dbReference type="ARBA" id="ARBA00048248"/>
    </source>
</evidence>
<evidence type="ECO:0000256" key="2">
    <source>
        <dbReference type="ARBA" id="ARBA00022741"/>
    </source>
</evidence>
<dbReference type="InterPro" id="IPR014729">
    <property type="entry name" value="Rossmann-like_a/b/a_fold"/>
</dbReference>
<dbReference type="SUPFAM" id="SSF52374">
    <property type="entry name" value="Nucleotidylyl transferase"/>
    <property type="match status" value="1"/>
</dbReference>
<dbReference type="InterPro" id="IPR001412">
    <property type="entry name" value="aa-tRNA-synth_I_CS"/>
</dbReference>
<comment type="subunit">
    <text evidence="8">Homodimer.</text>
</comment>
<dbReference type="SUPFAM" id="SSF55174">
    <property type="entry name" value="Alpha-L RNA-binding motif"/>
    <property type="match status" value="1"/>
</dbReference>
<dbReference type="InterPro" id="IPR036986">
    <property type="entry name" value="S4_RNA-bd_sf"/>
</dbReference>
<accession>A0ABQ0AVK9</accession>
<dbReference type="HAMAP" id="MF_02006">
    <property type="entry name" value="Tyr_tRNA_synth_type1"/>
    <property type="match status" value="1"/>
</dbReference>
<dbReference type="EMBL" id="BAABXL010000001">
    <property type="protein sequence ID" value="GAA6268069.1"/>
    <property type="molecule type" value="Genomic_DNA"/>
</dbReference>
<evidence type="ECO:0000256" key="9">
    <source>
        <dbReference type="PROSITE-ProRule" id="PRU00182"/>
    </source>
</evidence>
<dbReference type="Gene3D" id="3.40.50.620">
    <property type="entry name" value="HUPs"/>
    <property type="match status" value="1"/>
</dbReference>
<feature type="short sequence motif" description="'KMSKS' region" evidence="8">
    <location>
        <begin position="227"/>
        <end position="231"/>
    </location>
</feature>
<dbReference type="CDD" id="cd00805">
    <property type="entry name" value="TyrRS_core"/>
    <property type="match status" value="1"/>
</dbReference>
<comment type="caution">
    <text evidence="11">The sequence shown here is derived from an EMBL/GenBank/DDBJ whole genome shotgun (WGS) entry which is preliminary data.</text>
</comment>
<evidence type="ECO:0000256" key="3">
    <source>
        <dbReference type="ARBA" id="ARBA00022840"/>
    </source>
</evidence>
<evidence type="ECO:0000256" key="4">
    <source>
        <dbReference type="ARBA" id="ARBA00022884"/>
    </source>
</evidence>
<feature type="binding site" evidence="8">
    <location>
        <position position="230"/>
    </location>
    <ligand>
        <name>ATP</name>
        <dbReference type="ChEBI" id="CHEBI:30616"/>
    </ligand>
</feature>
<dbReference type="InterPro" id="IPR024088">
    <property type="entry name" value="Tyr-tRNA-ligase_bac-type"/>
</dbReference>